<feature type="compositionally biased region" description="Acidic residues" evidence="1">
    <location>
        <begin position="495"/>
        <end position="510"/>
    </location>
</feature>
<feature type="compositionally biased region" description="Acidic residues" evidence="1">
    <location>
        <begin position="684"/>
        <end position="694"/>
    </location>
</feature>
<evidence type="ECO:0000313" key="3">
    <source>
        <dbReference type="Proteomes" id="UP001161017"/>
    </source>
</evidence>
<organism evidence="2 3">
    <name type="scientific">Ramalina farinacea</name>
    <dbReference type="NCBI Taxonomy" id="258253"/>
    <lineage>
        <taxon>Eukaryota</taxon>
        <taxon>Fungi</taxon>
        <taxon>Dikarya</taxon>
        <taxon>Ascomycota</taxon>
        <taxon>Pezizomycotina</taxon>
        <taxon>Lecanoromycetes</taxon>
        <taxon>OSLEUM clade</taxon>
        <taxon>Lecanoromycetidae</taxon>
        <taxon>Lecanorales</taxon>
        <taxon>Lecanorineae</taxon>
        <taxon>Ramalinaceae</taxon>
        <taxon>Ramalina</taxon>
    </lineage>
</organism>
<proteinExistence type="predicted"/>
<keyword evidence="3" id="KW-1185">Reference proteome</keyword>
<accession>A0AA43U0Q6</accession>
<gene>
    <name evidence="2" type="ORF">OHK93_002836</name>
</gene>
<comment type="caution">
    <text evidence="2">The sequence shown here is derived from an EMBL/GenBank/DDBJ whole genome shotgun (WGS) entry which is preliminary data.</text>
</comment>
<name>A0AA43U0Q6_9LECA</name>
<feature type="compositionally biased region" description="Low complexity" evidence="1">
    <location>
        <begin position="611"/>
        <end position="627"/>
    </location>
</feature>
<feature type="compositionally biased region" description="Basic residues" evidence="1">
    <location>
        <begin position="700"/>
        <end position="717"/>
    </location>
</feature>
<feature type="compositionally biased region" description="Basic residues" evidence="1">
    <location>
        <begin position="731"/>
        <end position="743"/>
    </location>
</feature>
<evidence type="ECO:0000256" key="1">
    <source>
        <dbReference type="SAM" id="MobiDB-lite"/>
    </source>
</evidence>
<feature type="region of interest" description="Disordered" evidence="1">
    <location>
        <begin position="426"/>
        <end position="765"/>
    </location>
</feature>
<dbReference type="AlphaFoldDB" id="A0AA43U0Q6"/>
<feature type="compositionally biased region" description="Low complexity" evidence="1">
    <location>
        <begin position="718"/>
        <end position="729"/>
    </location>
</feature>
<feature type="compositionally biased region" description="Pro residues" evidence="1">
    <location>
        <begin position="561"/>
        <end position="570"/>
    </location>
</feature>
<reference evidence="2" key="1">
    <citation type="journal article" date="2023" name="Genome Biol. Evol.">
        <title>First Whole Genome Sequence and Flow Cytometry Genome Size Data for the Lichen-Forming Fungus Ramalina farinacea (Ascomycota).</title>
        <authorList>
            <person name="Llewellyn T."/>
            <person name="Mian S."/>
            <person name="Hill R."/>
            <person name="Leitch I.J."/>
            <person name="Gaya E."/>
        </authorList>
    </citation>
    <scope>NUCLEOTIDE SEQUENCE</scope>
    <source>
        <strain evidence="2">LIQ254RAFAR</strain>
    </source>
</reference>
<feature type="compositionally biased region" description="Acidic residues" evidence="1">
    <location>
        <begin position="457"/>
        <end position="470"/>
    </location>
</feature>
<dbReference type="Proteomes" id="UP001161017">
    <property type="component" value="Unassembled WGS sequence"/>
</dbReference>
<sequence length="765" mass="84157">MLHEDSKTAVAHLVNFHSAHYPDGAEKTHVSLSTRPNAASSHSAYNTTLAELIRLGGVPLRPLSQTPLTPNAYKAESARLSLELTLWKDFKFVQEHLPDDELCRSIDKQRAKDEKWCEDDLLDTTKQFFDMKAYQVYQFWILERVMQMAEEASVALQDVIANGSLDDTEAKHYGKTAEEWMRLFDLYHVIADATRGTISEIEQVSLDLSSVLATRAGSELRFEDVRYVFMMFAATVNKATDTFAGVPYAADKTNRGDKSFVGRLGALSRQISYLMNWAVSWSIAAEDLPSGWLVYHTPEQEQQRMLDFLGQRAERFRVHSSVWQEIVPHIEGKMLDLVSQEAAGNAVPATLYEELERAKKAAIGNLMAAWEMEQQVRMTRVRFNEVNRGSKVQAQQWASVEAGSSQSGHFFPEARLFRPARDQVARTAKVPKVPTAAASVERPANEGGNAAQRQPTPDEDDLPDYEDSGDENAAASKEQPANKDGDVAPRQATPDIDDLPDYEDFEDDEGVPPPKQPEATTERQSRSPSPPPPSDKAEHPGTAPEKPEEDDTRSPRYSLSPSPPPAPPSPANDQPGPSATNARDPSPPASPSNKRKRSASPPDEEEEDASRSPPAADVVAPPAASSSNKRKRTASLPEEEAEEEAAADNNRSPHHSPTPSPPPAKRARSTSPAPSPPPPKIDTDPEEEDHDEPESSTTTKKPRRGPKPAAKSKKGKGKAAAAGATQTGRVTKPKPKTPHKKKDYRAEAEANGGVRRSKRVQEMKK</sequence>
<protein>
    <submittedName>
        <fullName evidence="2">Uncharacterized protein</fullName>
    </submittedName>
</protein>
<evidence type="ECO:0000313" key="2">
    <source>
        <dbReference type="EMBL" id="MDI1491627.1"/>
    </source>
</evidence>
<feature type="compositionally biased region" description="Acidic residues" evidence="1">
    <location>
        <begin position="637"/>
        <end position="646"/>
    </location>
</feature>
<dbReference type="EMBL" id="JAPUFD010000015">
    <property type="protein sequence ID" value="MDI1491627.1"/>
    <property type="molecule type" value="Genomic_DNA"/>
</dbReference>